<dbReference type="InterPro" id="IPR036051">
    <property type="entry name" value="KRAB_dom_sf"/>
</dbReference>
<evidence type="ECO:0000259" key="1">
    <source>
        <dbReference type="PROSITE" id="PS50805"/>
    </source>
</evidence>
<dbReference type="InParanoid" id="A0A3Q2I4E3"/>
<dbReference type="Bgee" id="ENSECAG00000032328">
    <property type="expression patterns" value="Expressed in spinal cord and 16 other cell types or tissues"/>
</dbReference>
<dbReference type="CDD" id="cd07765">
    <property type="entry name" value="KRAB_A-box"/>
    <property type="match status" value="1"/>
</dbReference>
<evidence type="ECO:0000313" key="3">
    <source>
        <dbReference type="Proteomes" id="UP000002281"/>
    </source>
</evidence>
<dbReference type="PANTHER" id="PTHR23232:SF133">
    <property type="entry name" value="RIKEN CDNA 1700020N01 GENE"/>
    <property type="match status" value="1"/>
</dbReference>
<sequence length="61" mass="6986">VPMTFAKMPMDPVEGLVVFTDVAIHFSQEEWGLLDEVQRSLYRHVMLENFALLSSLAFICL</sequence>
<dbReference type="AlphaFoldDB" id="A0A3Q2I4E3"/>
<feature type="domain" description="KRAB" evidence="1">
    <location>
        <begin position="17"/>
        <end position="61"/>
    </location>
</feature>
<protein>
    <recommendedName>
        <fullName evidence="1">KRAB domain-containing protein</fullName>
    </recommendedName>
</protein>
<dbReference type="PaxDb" id="9796-ENSECAP00000040489"/>
<dbReference type="Gene3D" id="6.10.140.140">
    <property type="match status" value="1"/>
</dbReference>
<organism evidence="2 3">
    <name type="scientific">Equus caballus</name>
    <name type="common">Horse</name>
    <dbReference type="NCBI Taxonomy" id="9796"/>
    <lineage>
        <taxon>Eukaryota</taxon>
        <taxon>Metazoa</taxon>
        <taxon>Chordata</taxon>
        <taxon>Craniata</taxon>
        <taxon>Vertebrata</taxon>
        <taxon>Euteleostomi</taxon>
        <taxon>Mammalia</taxon>
        <taxon>Eutheria</taxon>
        <taxon>Laurasiatheria</taxon>
        <taxon>Perissodactyla</taxon>
        <taxon>Equidae</taxon>
        <taxon>Equus</taxon>
    </lineage>
</organism>
<dbReference type="InterPro" id="IPR050169">
    <property type="entry name" value="Krueppel_C2H2_ZnF"/>
</dbReference>
<dbReference type="InterPro" id="IPR001909">
    <property type="entry name" value="KRAB"/>
</dbReference>
<evidence type="ECO:0000313" key="2">
    <source>
        <dbReference type="Ensembl" id="ENSECAP00000040489.3"/>
    </source>
</evidence>
<reference evidence="2" key="2">
    <citation type="submission" date="2025-08" db="UniProtKB">
        <authorList>
            <consortium name="Ensembl"/>
        </authorList>
    </citation>
    <scope>IDENTIFICATION</scope>
    <source>
        <strain evidence="2">Thoroughbred</strain>
    </source>
</reference>
<reference evidence="2" key="3">
    <citation type="submission" date="2025-09" db="UniProtKB">
        <authorList>
            <consortium name="Ensembl"/>
        </authorList>
    </citation>
    <scope>IDENTIFICATION</scope>
    <source>
        <strain evidence="2">Thoroughbred</strain>
    </source>
</reference>
<keyword evidence="3" id="KW-1185">Reference proteome</keyword>
<dbReference type="GO" id="GO:0006355">
    <property type="term" value="P:regulation of DNA-templated transcription"/>
    <property type="evidence" value="ECO:0007669"/>
    <property type="project" value="InterPro"/>
</dbReference>
<reference evidence="2 3" key="1">
    <citation type="journal article" date="2009" name="Science">
        <title>Genome sequence, comparative analysis, and population genetics of the domestic horse.</title>
        <authorList>
            <consortium name="Broad Institute Genome Sequencing Platform"/>
            <consortium name="Broad Institute Whole Genome Assembly Team"/>
            <person name="Wade C.M."/>
            <person name="Giulotto E."/>
            <person name="Sigurdsson S."/>
            <person name="Zoli M."/>
            <person name="Gnerre S."/>
            <person name="Imsland F."/>
            <person name="Lear T.L."/>
            <person name="Adelson D.L."/>
            <person name="Bailey E."/>
            <person name="Bellone R.R."/>
            <person name="Bloecker H."/>
            <person name="Distl O."/>
            <person name="Edgar R.C."/>
            <person name="Garber M."/>
            <person name="Leeb T."/>
            <person name="Mauceli E."/>
            <person name="MacLeod J.N."/>
            <person name="Penedo M.C.T."/>
            <person name="Raison J.M."/>
            <person name="Sharpe T."/>
            <person name="Vogel J."/>
            <person name="Andersson L."/>
            <person name="Antczak D.F."/>
            <person name="Biagi T."/>
            <person name="Binns M.M."/>
            <person name="Chowdhary B.P."/>
            <person name="Coleman S.J."/>
            <person name="Della Valle G."/>
            <person name="Fryc S."/>
            <person name="Guerin G."/>
            <person name="Hasegawa T."/>
            <person name="Hill E.W."/>
            <person name="Jurka J."/>
            <person name="Kiialainen A."/>
            <person name="Lindgren G."/>
            <person name="Liu J."/>
            <person name="Magnani E."/>
            <person name="Mickelson J.R."/>
            <person name="Murray J."/>
            <person name="Nergadze S.G."/>
            <person name="Onofrio R."/>
            <person name="Pedroni S."/>
            <person name="Piras M.F."/>
            <person name="Raudsepp T."/>
            <person name="Rocchi M."/>
            <person name="Roeed K.H."/>
            <person name="Ryder O.A."/>
            <person name="Searle S."/>
            <person name="Skow L."/>
            <person name="Swinburne J.E."/>
            <person name="Syvaenen A.C."/>
            <person name="Tozaki T."/>
            <person name="Valberg S.J."/>
            <person name="Vaudin M."/>
            <person name="White J.R."/>
            <person name="Zody M.C."/>
            <person name="Lander E.S."/>
            <person name="Lindblad-Toh K."/>
        </authorList>
    </citation>
    <scope>NUCLEOTIDE SEQUENCE [LARGE SCALE GENOMIC DNA]</scope>
    <source>
        <strain evidence="2 3">Thoroughbred</strain>
    </source>
</reference>
<dbReference type="PANTHER" id="PTHR23232">
    <property type="entry name" value="KRAB DOMAIN C2H2 ZINC FINGER"/>
    <property type="match status" value="1"/>
</dbReference>
<dbReference type="PROSITE" id="PS50805">
    <property type="entry name" value="KRAB"/>
    <property type="match status" value="1"/>
</dbReference>
<accession>A0A3Q2I4E3</accession>
<dbReference type="SUPFAM" id="SSF109640">
    <property type="entry name" value="KRAB domain (Kruppel-associated box)"/>
    <property type="match status" value="1"/>
</dbReference>
<dbReference type="GeneTree" id="ENSGT01150000287250"/>
<name>A0A3Q2I4E3_HORSE</name>
<dbReference type="SMART" id="SM00349">
    <property type="entry name" value="KRAB"/>
    <property type="match status" value="1"/>
</dbReference>
<proteinExistence type="predicted"/>
<dbReference type="Ensembl" id="ENSECAT00000055438.3">
    <property type="protein sequence ID" value="ENSECAP00000040489.3"/>
    <property type="gene ID" value="ENSECAG00000032328.3"/>
</dbReference>
<dbReference type="Pfam" id="PF01352">
    <property type="entry name" value="KRAB"/>
    <property type="match status" value="1"/>
</dbReference>
<dbReference type="Proteomes" id="UP000002281">
    <property type="component" value="Chromosome 10"/>
</dbReference>